<comment type="caution">
    <text evidence="2">The sequence shown here is derived from an EMBL/GenBank/DDBJ whole genome shotgun (WGS) entry which is preliminary data.</text>
</comment>
<gene>
    <name evidence="2" type="ORF">LVIROSA_LOCUS9496</name>
</gene>
<sequence>MVFTRATSKWFILKKRSESAQDDQLIKMYPPKRKHSEDPVTTVFHECPIESDDEMKCVEDEAYVPHTGKPESETATGGLPKKVPEDPPLEKENPKVLSVAALFQQKLSGSGLGHFMESTTNSLFLFSFHLIPQLGMKNL</sequence>
<reference evidence="2 3" key="1">
    <citation type="submission" date="2022-01" db="EMBL/GenBank/DDBJ databases">
        <authorList>
            <person name="Xiong W."/>
            <person name="Schranz E."/>
        </authorList>
    </citation>
    <scope>NUCLEOTIDE SEQUENCE [LARGE SCALE GENOMIC DNA]</scope>
</reference>
<evidence type="ECO:0000313" key="2">
    <source>
        <dbReference type="EMBL" id="CAH1422143.1"/>
    </source>
</evidence>
<evidence type="ECO:0000256" key="1">
    <source>
        <dbReference type="SAM" id="MobiDB-lite"/>
    </source>
</evidence>
<dbReference type="EMBL" id="CAKMRJ010001112">
    <property type="protein sequence ID" value="CAH1422143.1"/>
    <property type="molecule type" value="Genomic_DNA"/>
</dbReference>
<keyword evidence="3" id="KW-1185">Reference proteome</keyword>
<protein>
    <submittedName>
        <fullName evidence="2">Uncharacterized protein</fullName>
    </submittedName>
</protein>
<proteinExistence type="predicted"/>
<feature type="compositionally biased region" description="Basic and acidic residues" evidence="1">
    <location>
        <begin position="82"/>
        <end position="91"/>
    </location>
</feature>
<accession>A0AAU9MNC5</accession>
<feature type="region of interest" description="Disordered" evidence="1">
    <location>
        <begin position="63"/>
        <end position="91"/>
    </location>
</feature>
<organism evidence="2 3">
    <name type="scientific">Lactuca virosa</name>
    <dbReference type="NCBI Taxonomy" id="75947"/>
    <lineage>
        <taxon>Eukaryota</taxon>
        <taxon>Viridiplantae</taxon>
        <taxon>Streptophyta</taxon>
        <taxon>Embryophyta</taxon>
        <taxon>Tracheophyta</taxon>
        <taxon>Spermatophyta</taxon>
        <taxon>Magnoliopsida</taxon>
        <taxon>eudicotyledons</taxon>
        <taxon>Gunneridae</taxon>
        <taxon>Pentapetalae</taxon>
        <taxon>asterids</taxon>
        <taxon>campanulids</taxon>
        <taxon>Asterales</taxon>
        <taxon>Asteraceae</taxon>
        <taxon>Cichorioideae</taxon>
        <taxon>Cichorieae</taxon>
        <taxon>Lactucinae</taxon>
        <taxon>Lactuca</taxon>
    </lineage>
</organism>
<name>A0AAU9MNC5_9ASTR</name>
<evidence type="ECO:0000313" key="3">
    <source>
        <dbReference type="Proteomes" id="UP001157418"/>
    </source>
</evidence>
<dbReference type="Proteomes" id="UP001157418">
    <property type="component" value="Unassembled WGS sequence"/>
</dbReference>
<dbReference type="AlphaFoldDB" id="A0AAU9MNC5"/>